<dbReference type="EMBL" id="CAJZBQ010000006">
    <property type="protein sequence ID" value="CAG9312402.1"/>
    <property type="molecule type" value="Genomic_DNA"/>
</dbReference>
<evidence type="ECO:0000313" key="1">
    <source>
        <dbReference type="EMBL" id="CAG9312402.1"/>
    </source>
</evidence>
<dbReference type="Proteomes" id="UP001162131">
    <property type="component" value="Unassembled WGS sequence"/>
</dbReference>
<organism evidence="1 2">
    <name type="scientific">Blepharisma stoltei</name>
    <dbReference type="NCBI Taxonomy" id="1481888"/>
    <lineage>
        <taxon>Eukaryota</taxon>
        <taxon>Sar</taxon>
        <taxon>Alveolata</taxon>
        <taxon>Ciliophora</taxon>
        <taxon>Postciliodesmatophora</taxon>
        <taxon>Heterotrichea</taxon>
        <taxon>Heterotrichida</taxon>
        <taxon>Blepharismidae</taxon>
        <taxon>Blepharisma</taxon>
    </lineage>
</organism>
<proteinExistence type="predicted"/>
<sequence>MKNIYLALYMKLLKSKKWLKIQKQVSSGVKALVGSSVALAMLNTNPSGLWTMLNTIQFISYIPYASYPISDKVSAFFKSMNDFNFVPNMFSFFIDENNKYQPYYQAKKYGYDSYLIHVNIGNDITALCSIITAIPIVLFFF</sequence>
<accession>A0AAU9IG01</accession>
<reference evidence="1" key="1">
    <citation type="submission" date="2021-09" db="EMBL/GenBank/DDBJ databases">
        <authorList>
            <consortium name="AG Swart"/>
            <person name="Singh M."/>
            <person name="Singh A."/>
            <person name="Seah K."/>
            <person name="Emmerich C."/>
        </authorList>
    </citation>
    <scope>NUCLEOTIDE SEQUENCE</scope>
    <source>
        <strain evidence="1">ATCC30299</strain>
    </source>
</reference>
<evidence type="ECO:0000313" key="2">
    <source>
        <dbReference type="Proteomes" id="UP001162131"/>
    </source>
</evidence>
<dbReference type="AlphaFoldDB" id="A0AAU9IG01"/>
<comment type="caution">
    <text evidence="1">The sequence shown here is derived from an EMBL/GenBank/DDBJ whole genome shotgun (WGS) entry which is preliminary data.</text>
</comment>
<gene>
    <name evidence="1" type="ORF">BSTOLATCC_MIC6641</name>
</gene>
<keyword evidence="2" id="KW-1185">Reference proteome</keyword>
<protein>
    <submittedName>
        <fullName evidence="1">Uncharacterized protein</fullName>
    </submittedName>
</protein>
<name>A0AAU9IG01_9CILI</name>